<dbReference type="InterPro" id="IPR036065">
    <property type="entry name" value="BolA-like_sf"/>
</dbReference>
<reference evidence="2 3" key="1">
    <citation type="submission" date="2024-10" db="EMBL/GenBank/DDBJ databases">
        <title>Updated reference genomes for cyclostephanoid diatoms.</title>
        <authorList>
            <person name="Roberts W.R."/>
            <person name="Alverson A.J."/>
        </authorList>
    </citation>
    <scope>NUCLEOTIDE SEQUENCE [LARGE SCALE GENOMIC DNA]</scope>
    <source>
        <strain evidence="2 3">AJA010-31</strain>
    </source>
</reference>
<gene>
    <name evidence="2" type="ORF">ACHAWO_009021</name>
</gene>
<evidence type="ECO:0000256" key="1">
    <source>
        <dbReference type="RuleBase" id="RU003860"/>
    </source>
</evidence>
<dbReference type="EMBL" id="JALLPJ020000964">
    <property type="protein sequence ID" value="KAL3778927.1"/>
    <property type="molecule type" value="Genomic_DNA"/>
</dbReference>
<evidence type="ECO:0000313" key="2">
    <source>
        <dbReference type="EMBL" id="KAL3778927.1"/>
    </source>
</evidence>
<accession>A0ABD3NUF3</accession>
<evidence type="ECO:0008006" key="4">
    <source>
        <dbReference type="Google" id="ProtNLM"/>
    </source>
</evidence>
<comment type="caution">
    <text evidence="2">The sequence shown here is derived from an EMBL/GenBank/DDBJ whole genome shotgun (WGS) entry which is preliminary data.</text>
</comment>
<dbReference type="PANTHER" id="PTHR12735:SF27">
    <property type="entry name" value="BOLA-LIKE PROTEIN 2"/>
    <property type="match status" value="1"/>
</dbReference>
<sequence length="95" mass="10726">MSSPSLADRVVEEVRKSGVKKQYPNYIECTILDHSDGCGAKLELTIVSDSFEGMPLIKRHREINNLMKEKGLWEELHALQVKAWTGVQWAEKNGG</sequence>
<proteinExistence type="inferred from homology"/>
<dbReference type="InterPro" id="IPR045115">
    <property type="entry name" value="BOL2"/>
</dbReference>
<dbReference type="AlphaFoldDB" id="A0ABD3NUF3"/>
<protein>
    <recommendedName>
        <fullName evidence="4">BolA-like protein</fullName>
    </recommendedName>
</protein>
<dbReference type="Gene3D" id="3.10.20.90">
    <property type="entry name" value="Phosphatidylinositol 3-kinase Catalytic Subunit, Chain A, domain 1"/>
    <property type="match status" value="1"/>
</dbReference>
<keyword evidence="3" id="KW-1185">Reference proteome</keyword>
<evidence type="ECO:0000313" key="3">
    <source>
        <dbReference type="Proteomes" id="UP001530400"/>
    </source>
</evidence>
<comment type="similarity">
    <text evidence="1">Belongs to the BolA/IbaG family.</text>
</comment>
<dbReference type="InterPro" id="IPR002634">
    <property type="entry name" value="BolA"/>
</dbReference>
<dbReference type="Pfam" id="PF01722">
    <property type="entry name" value="BolA"/>
    <property type="match status" value="1"/>
</dbReference>
<name>A0ABD3NUF3_9STRA</name>
<dbReference type="SUPFAM" id="SSF82657">
    <property type="entry name" value="BolA-like"/>
    <property type="match status" value="1"/>
</dbReference>
<dbReference type="Proteomes" id="UP001530400">
    <property type="component" value="Unassembled WGS sequence"/>
</dbReference>
<dbReference type="PANTHER" id="PTHR12735">
    <property type="entry name" value="BOLA-LIKE PROTEIN-RELATED"/>
    <property type="match status" value="1"/>
</dbReference>
<organism evidence="2 3">
    <name type="scientific">Cyclotella atomus</name>
    <dbReference type="NCBI Taxonomy" id="382360"/>
    <lineage>
        <taxon>Eukaryota</taxon>
        <taxon>Sar</taxon>
        <taxon>Stramenopiles</taxon>
        <taxon>Ochrophyta</taxon>
        <taxon>Bacillariophyta</taxon>
        <taxon>Coscinodiscophyceae</taxon>
        <taxon>Thalassiosirophycidae</taxon>
        <taxon>Stephanodiscales</taxon>
        <taxon>Stephanodiscaceae</taxon>
        <taxon>Cyclotella</taxon>
    </lineage>
</organism>